<geneLocation type="plasmid" evidence="1 2">
    <name>unnamed1</name>
</geneLocation>
<protein>
    <submittedName>
        <fullName evidence="1">Uncharacterized protein</fullName>
    </submittedName>
</protein>
<dbReference type="Proteomes" id="UP000500767">
    <property type="component" value="Plasmid unnamed1"/>
</dbReference>
<reference evidence="1 2" key="1">
    <citation type="journal article" date="2014" name="World J. Microbiol. Biotechnol.">
        <title>Biodiversity and physiological characteristics of Antarctic and Arctic lichens-associated bacteria.</title>
        <authorList>
            <person name="Lee Y.M."/>
            <person name="Kim E.H."/>
            <person name="Lee H.K."/>
            <person name="Hong S.G."/>
        </authorList>
    </citation>
    <scope>NUCLEOTIDE SEQUENCE [LARGE SCALE GENOMIC DNA]</scope>
    <source>
        <strain evidence="1 2">PAMC 26569</strain>
        <plasmid evidence="1">unnamed1</plasmid>
    </source>
</reference>
<accession>A0A6M8HXF1</accession>
<dbReference type="EMBL" id="CP053709">
    <property type="protein sequence ID" value="QKE92887.1"/>
    <property type="molecule type" value="Genomic_DNA"/>
</dbReference>
<dbReference type="RefSeq" id="WP_171836541.1">
    <property type="nucleotide sequence ID" value="NZ_CP053709.1"/>
</dbReference>
<sequence>MLLMVLDGITHACGTRPGPQAAPAVPDVLRRMLGACLFADIALGASDRAMLLGSGAA</sequence>
<dbReference type="AlphaFoldDB" id="A0A6M8HXF1"/>
<name>A0A6M8HXF1_9PROT</name>
<keyword evidence="1" id="KW-0614">Plasmid</keyword>
<evidence type="ECO:0000313" key="2">
    <source>
        <dbReference type="Proteomes" id="UP000500767"/>
    </source>
</evidence>
<proteinExistence type="predicted"/>
<organism evidence="1 2">
    <name type="scientific">Lichenicola cladoniae</name>
    <dbReference type="NCBI Taxonomy" id="1484109"/>
    <lineage>
        <taxon>Bacteria</taxon>
        <taxon>Pseudomonadati</taxon>
        <taxon>Pseudomonadota</taxon>
        <taxon>Alphaproteobacteria</taxon>
        <taxon>Acetobacterales</taxon>
        <taxon>Acetobacteraceae</taxon>
        <taxon>Lichenicola</taxon>
    </lineage>
</organism>
<dbReference type="KEGG" id="lck:HN018_21910"/>
<gene>
    <name evidence="1" type="ORF">HN018_21910</name>
</gene>
<evidence type="ECO:0000313" key="1">
    <source>
        <dbReference type="EMBL" id="QKE92887.1"/>
    </source>
</evidence>
<keyword evidence="2" id="KW-1185">Reference proteome</keyword>